<evidence type="ECO:0000256" key="2">
    <source>
        <dbReference type="ARBA" id="ARBA00022475"/>
    </source>
</evidence>
<organism evidence="10 11">
    <name type="scientific">Segetibacter aerophilus</name>
    <dbReference type="NCBI Taxonomy" id="670293"/>
    <lineage>
        <taxon>Bacteria</taxon>
        <taxon>Pseudomonadati</taxon>
        <taxon>Bacteroidota</taxon>
        <taxon>Chitinophagia</taxon>
        <taxon>Chitinophagales</taxon>
        <taxon>Chitinophagaceae</taxon>
        <taxon>Segetibacter</taxon>
    </lineage>
</organism>
<gene>
    <name evidence="10" type="ORF">SAE01_15560</name>
</gene>
<evidence type="ECO:0000256" key="5">
    <source>
        <dbReference type="ARBA" id="ARBA00023136"/>
    </source>
</evidence>
<comment type="subcellular location">
    <subcellularLocation>
        <location evidence="1">Cell membrane</location>
        <topology evidence="1">Multi-pass membrane protein</topology>
    </subcellularLocation>
</comment>
<keyword evidence="2" id="KW-1003">Cell membrane</keyword>
<dbReference type="OrthoDB" id="9770036at2"/>
<evidence type="ECO:0000256" key="3">
    <source>
        <dbReference type="ARBA" id="ARBA00022692"/>
    </source>
</evidence>
<accession>A0A512BAS4</accession>
<comment type="similarity">
    <text evidence="6">Belongs to the ABC-4 integral membrane protein family.</text>
</comment>
<feature type="domain" description="ABC3 transporter permease C-terminal" evidence="8">
    <location>
        <begin position="303"/>
        <end position="416"/>
    </location>
</feature>
<evidence type="ECO:0000256" key="4">
    <source>
        <dbReference type="ARBA" id="ARBA00022989"/>
    </source>
</evidence>
<evidence type="ECO:0000259" key="8">
    <source>
        <dbReference type="Pfam" id="PF02687"/>
    </source>
</evidence>
<reference evidence="10 11" key="1">
    <citation type="submission" date="2019-07" db="EMBL/GenBank/DDBJ databases">
        <title>Whole genome shotgun sequence of Segetibacter aerophilus NBRC 106135.</title>
        <authorList>
            <person name="Hosoyama A."/>
            <person name="Uohara A."/>
            <person name="Ohji S."/>
            <person name="Ichikawa N."/>
        </authorList>
    </citation>
    <scope>NUCLEOTIDE SEQUENCE [LARGE SCALE GENOMIC DNA]</scope>
    <source>
        <strain evidence="10 11">NBRC 106135</strain>
    </source>
</reference>
<feature type="transmembrane region" description="Helical" evidence="7">
    <location>
        <begin position="301"/>
        <end position="324"/>
    </location>
</feature>
<sequence length="423" mass="45636">MKTADILALSYKTVTSNKLRTGITVAIIAFGIMALIGIITAIQAMNQSIKESFSTLGANAFAIRYKDRNINIGGRRSISAVKKGARPDKTSNVGKKIDYLQAKMFKENFKFPSLIGLQLNGPGNVIVKYGNKETTPEVQIRGGDENFLLINGYTLQAGRNFSRMDVETGRNVCFLGSEIAEKLFPNKPEAALEKIIRIANLPYRVIGLLKPKGSSAFLQMDKVIVTSYNNVRRLPNAGTSYTINVMVDNLTQLEPAIGEATGTLRAIRRLDIKDNENFFIDKSDSLAETFISLLSSISGSAGAIGLITLIGAAIGLMNIMLVAVTERTKEVGLIKALGGTRKSIRNQFLFESIIISLLGALFGIVLGVLVGNAFAMVVGTGFVVPWGWVITGIIICSVVGLAAGLWPAIKASKLDPIVALRYE</sequence>
<dbReference type="GO" id="GO:0005886">
    <property type="term" value="C:plasma membrane"/>
    <property type="evidence" value="ECO:0007669"/>
    <property type="project" value="UniProtKB-SubCell"/>
</dbReference>
<keyword evidence="3 7" id="KW-0812">Transmembrane</keyword>
<dbReference type="PANTHER" id="PTHR30572">
    <property type="entry name" value="MEMBRANE COMPONENT OF TRANSPORTER-RELATED"/>
    <property type="match status" value="1"/>
</dbReference>
<feature type="transmembrane region" description="Helical" evidence="7">
    <location>
        <begin position="21"/>
        <end position="42"/>
    </location>
</feature>
<protein>
    <submittedName>
        <fullName evidence="10">ABC transporter permease</fullName>
    </submittedName>
</protein>
<evidence type="ECO:0000256" key="7">
    <source>
        <dbReference type="SAM" id="Phobius"/>
    </source>
</evidence>
<feature type="domain" description="MacB-like periplasmic core" evidence="9">
    <location>
        <begin position="21"/>
        <end position="257"/>
    </location>
</feature>
<dbReference type="Proteomes" id="UP000321513">
    <property type="component" value="Unassembled WGS sequence"/>
</dbReference>
<dbReference type="InterPro" id="IPR050250">
    <property type="entry name" value="Macrolide_Exporter_MacB"/>
</dbReference>
<dbReference type="RefSeq" id="WP_147203193.1">
    <property type="nucleotide sequence ID" value="NZ_BJYT01000005.1"/>
</dbReference>
<feature type="transmembrane region" description="Helical" evidence="7">
    <location>
        <begin position="386"/>
        <end position="406"/>
    </location>
</feature>
<feature type="transmembrane region" description="Helical" evidence="7">
    <location>
        <begin position="348"/>
        <end position="374"/>
    </location>
</feature>
<evidence type="ECO:0000256" key="6">
    <source>
        <dbReference type="ARBA" id="ARBA00038076"/>
    </source>
</evidence>
<dbReference type="Pfam" id="PF02687">
    <property type="entry name" value="FtsX"/>
    <property type="match status" value="1"/>
</dbReference>
<name>A0A512BAS4_9BACT</name>
<keyword evidence="4 7" id="KW-1133">Transmembrane helix</keyword>
<dbReference type="EMBL" id="BJYT01000005">
    <property type="protein sequence ID" value="GEO09060.1"/>
    <property type="molecule type" value="Genomic_DNA"/>
</dbReference>
<dbReference type="GO" id="GO:0022857">
    <property type="term" value="F:transmembrane transporter activity"/>
    <property type="evidence" value="ECO:0007669"/>
    <property type="project" value="TreeGrafter"/>
</dbReference>
<dbReference type="AlphaFoldDB" id="A0A512BAS4"/>
<keyword evidence="11" id="KW-1185">Reference proteome</keyword>
<keyword evidence="5 7" id="KW-0472">Membrane</keyword>
<dbReference type="InterPro" id="IPR025857">
    <property type="entry name" value="MacB_PCD"/>
</dbReference>
<dbReference type="Pfam" id="PF12704">
    <property type="entry name" value="MacB_PCD"/>
    <property type="match status" value="1"/>
</dbReference>
<dbReference type="InterPro" id="IPR003838">
    <property type="entry name" value="ABC3_permease_C"/>
</dbReference>
<comment type="caution">
    <text evidence="10">The sequence shown here is derived from an EMBL/GenBank/DDBJ whole genome shotgun (WGS) entry which is preliminary data.</text>
</comment>
<proteinExistence type="inferred from homology"/>
<dbReference type="PANTHER" id="PTHR30572:SF4">
    <property type="entry name" value="ABC TRANSPORTER PERMEASE YTRF"/>
    <property type="match status" value="1"/>
</dbReference>
<evidence type="ECO:0000256" key="1">
    <source>
        <dbReference type="ARBA" id="ARBA00004651"/>
    </source>
</evidence>
<evidence type="ECO:0000259" key="9">
    <source>
        <dbReference type="Pfam" id="PF12704"/>
    </source>
</evidence>
<evidence type="ECO:0000313" key="10">
    <source>
        <dbReference type="EMBL" id="GEO09060.1"/>
    </source>
</evidence>
<evidence type="ECO:0000313" key="11">
    <source>
        <dbReference type="Proteomes" id="UP000321513"/>
    </source>
</evidence>